<dbReference type="Gene3D" id="3.40.50.720">
    <property type="entry name" value="NAD(P)-binding Rossmann-like Domain"/>
    <property type="match status" value="1"/>
</dbReference>
<gene>
    <name evidence="2" type="primary">SDR2</name>
    <name evidence="2" type="ORF">HK097_009226</name>
</gene>
<keyword evidence="3" id="KW-1185">Reference proteome</keyword>
<evidence type="ECO:0000256" key="1">
    <source>
        <dbReference type="ARBA" id="ARBA00023002"/>
    </source>
</evidence>
<dbReference type="PANTHER" id="PTHR43157:SF31">
    <property type="entry name" value="PHOSPHATIDYLINOSITOL-GLYCAN BIOSYNTHESIS CLASS F PROTEIN"/>
    <property type="match status" value="1"/>
</dbReference>
<dbReference type="AlphaFoldDB" id="A0AAD5X0K3"/>
<dbReference type="InterPro" id="IPR002347">
    <property type="entry name" value="SDR_fam"/>
</dbReference>
<accession>A0AAD5X0K3</accession>
<dbReference type="SUPFAM" id="SSF51735">
    <property type="entry name" value="NAD(P)-binding Rossmann-fold domains"/>
    <property type="match status" value="1"/>
</dbReference>
<keyword evidence="1" id="KW-0560">Oxidoreductase</keyword>
<dbReference type="PRINTS" id="PR00081">
    <property type="entry name" value="GDHRDH"/>
</dbReference>
<comment type="caution">
    <text evidence="2">The sequence shown here is derived from an EMBL/GenBank/DDBJ whole genome shotgun (WGS) entry which is preliminary data.</text>
</comment>
<proteinExistence type="predicted"/>
<dbReference type="EMBL" id="JADGJD010000597">
    <property type="protein sequence ID" value="KAJ3049767.1"/>
    <property type="molecule type" value="Genomic_DNA"/>
</dbReference>
<organism evidence="2 3">
    <name type="scientific">Rhizophlyctis rosea</name>
    <dbReference type="NCBI Taxonomy" id="64517"/>
    <lineage>
        <taxon>Eukaryota</taxon>
        <taxon>Fungi</taxon>
        <taxon>Fungi incertae sedis</taxon>
        <taxon>Chytridiomycota</taxon>
        <taxon>Chytridiomycota incertae sedis</taxon>
        <taxon>Chytridiomycetes</taxon>
        <taxon>Rhizophlyctidales</taxon>
        <taxon>Rhizophlyctidaceae</taxon>
        <taxon>Rhizophlyctis</taxon>
    </lineage>
</organism>
<evidence type="ECO:0000313" key="3">
    <source>
        <dbReference type="Proteomes" id="UP001212841"/>
    </source>
</evidence>
<reference evidence="2" key="1">
    <citation type="submission" date="2020-05" db="EMBL/GenBank/DDBJ databases">
        <title>Phylogenomic resolution of chytrid fungi.</title>
        <authorList>
            <person name="Stajich J.E."/>
            <person name="Amses K."/>
            <person name="Simmons R."/>
            <person name="Seto K."/>
            <person name="Myers J."/>
            <person name="Bonds A."/>
            <person name="Quandt C.A."/>
            <person name="Barry K."/>
            <person name="Liu P."/>
            <person name="Grigoriev I."/>
            <person name="Longcore J.E."/>
            <person name="James T.Y."/>
        </authorList>
    </citation>
    <scope>NUCLEOTIDE SEQUENCE</scope>
    <source>
        <strain evidence="2">JEL0318</strain>
    </source>
</reference>
<dbReference type="InterPro" id="IPR036291">
    <property type="entry name" value="NAD(P)-bd_dom_sf"/>
</dbReference>
<dbReference type="GO" id="GO:0016491">
    <property type="term" value="F:oxidoreductase activity"/>
    <property type="evidence" value="ECO:0007669"/>
    <property type="project" value="UniProtKB-KW"/>
</dbReference>
<name>A0AAD5X0K3_9FUNG</name>
<protein>
    <submittedName>
        <fullName evidence="2">Short-chain dehydrogenase/reductase 2b</fullName>
    </submittedName>
</protein>
<sequence length="300" mass="32975">MVTANLTRRLAVITGGNSGLGFHTAAKILQQGNWDVVIACRNPSTAAKAAETLRSNSPLTSTVTTLPLDISSASSISAFIPLVPRPINLLLLNAGVHPTSLRHTEDGLEEAFGVNHIGHFRLTLGLIENEKIDINDGRVVSIASGMHTKAKFDFDDLKGEKGFNAGKAYSNSKLANMWFIVELAEYFKEKGWNVTANSLCPGYVPTTGLSRDYPRILQKLAPYVMTLIIKETPLPDSIRHIEWVSTSPDLDDISGRWFDVAVGQKVTEKPLGSDESRDQTKARRLWNVSCDITGLERFKR</sequence>
<evidence type="ECO:0000313" key="2">
    <source>
        <dbReference type="EMBL" id="KAJ3049767.1"/>
    </source>
</evidence>
<dbReference type="PANTHER" id="PTHR43157">
    <property type="entry name" value="PHOSPHATIDYLINOSITOL-GLYCAN BIOSYNTHESIS CLASS F PROTEIN-RELATED"/>
    <property type="match status" value="1"/>
</dbReference>
<dbReference type="Proteomes" id="UP001212841">
    <property type="component" value="Unassembled WGS sequence"/>
</dbReference>
<dbReference type="Pfam" id="PF00106">
    <property type="entry name" value="adh_short"/>
    <property type="match status" value="1"/>
</dbReference>